<sequence>MHIRRQTALFVLAALVPPIATSSHVYDSHPENYQAVFPAIVPFIHDQDHGPARAATPGSSCSHRLSAATDRPSIQQREVIKAPPAAQPTAHTQVSPVMTLTIGGKVVLYTQLFSEVPDQWPAPMPGTVGLGTLQGQVGVTKTVGNTAQKRAHIETARVEPKSVRVTAVPWTG</sequence>
<reference evidence="1" key="1">
    <citation type="journal article" date="2022" name="bioRxiv">
        <title>Population genetic analysis of Ophidiomyces ophidiicola, the causative agent of snake fungal disease, indicates recent introductions to the USA.</title>
        <authorList>
            <person name="Ladner J.T."/>
            <person name="Palmer J.M."/>
            <person name="Ettinger C.L."/>
            <person name="Stajich J.E."/>
            <person name="Farrell T.M."/>
            <person name="Glorioso B.M."/>
            <person name="Lawson B."/>
            <person name="Price S.J."/>
            <person name="Stengle A.G."/>
            <person name="Grear D.A."/>
            <person name="Lorch J.M."/>
        </authorList>
    </citation>
    <scope>NUCLEOTIDE SEQUENCE</scope>
    <source>
        <strain evidence="1">NWHC 24266-5</strain>
    </source>
</reference>
<comment type="caution">
    <text evidence="1">The sequence shown here is derived from an EMBL/GenBank/DDBJ whole genome shotgun (WGS) entry which is preliminary data.</text>
</comment>
<evidence type="ECO:0000313" key="1">
    <source>
        <dbReference type="EMBL" id="KAI2389262.1"/>
    </source>
</evidence>
<accession>A0ACB8UZW7</accession>
<protein>
    <submittedName>
        <fullName evidence="1">Uncharacterized protein</fullName>
    </submittedName>
</protein>
<dbReference type="EMBL" id="JALBCA010000025">
    <property type="protein sequence ID" value="KAI2389262.1"/>
    <property type="molecule type" value="Genomic_DNA"/>
</dbReference>
<organism evidence="1">
    <name type="scientific">Ophidiomyces ophidiicola</name>
    <dbReference type="NCBI Taxonomy" id="1387563"/>
    <lineage>
        <taxon>Eukaryota</taxon>
        <taxon>Fungi</taxon>
        <taxon>Dikarya</taxon>
        <taxon>Ascomycota</taxon>
        <taxon>Pezizomycotina</taxon>
        <taxon>Eurotiomycetes</taxon>
        <taxon>Eurotiomycetidae</taxon>
        <taxon>Onygenales</taxon>
        <taxon>Onygenaceae</taxon>
        <taxon>Ophidiomyces</taxon>
    </lineage>
</organism>
<proteinExistence type="predicted"/>
<gene>
    <name evidence="1" type="ORF">LOY88_002228</name>
</gene>
<name>A0ACB8UZW7_9EURO</name>